<gene>
    <name evidence="7" type="ORF">OSJNBa0014M17.5</name>
    <name evidence="6" type="ORF">P0508B05.26</name>
</gene>
<dbReference type="Gene3D" id="1.10.1780.10">
    <property type="entry name" value="Clp, N-terminal domain"/>
    <property type="match status" value="1"/>
</dbReference>
<evidence type="ECO:0000313" key="8">
    <source>
        <dbReference type="Proteomes" id="UP000000763"/>
    </source>
</evidence>
<dbReference type="SUPFAM" id="SSF81923">
    <property type="entry name" value="Double Clp-N motif"/>
    <property type="match status" value="1"/>
</dbReference>
<evidence type="ECO:0000256" key="3">
    <source>
        <dbReference type="PROSITE-ProRule" id="PRU01251"/>
    </source>
</evidence>
<reference evidence="8" key="3">
    <citation type="journal article" date="2005" name="Nature">
        <title>The map-based sequence of the rice genome.</title>
        <authorList>
            <consortium name="International rice genome sequencing project (IRGSP)"/>
            <person name="Matsumoto T."/>
            <person name="Wu J."/>
            <person name="Kanamori H."/>
            <person name="Katayose Y."/>
            <person name="Fujisawa M."/>
            <person name="Namiki N."/>
            <person name="Mizuno H."/>
            <person name="Yamamoto K."/>
            <person name="Antonio B.A."/>
            <person name="Baba T."/>
            <person name="Sakata K."/>
            <person name="Nagamura Y."/>
            <person name="Aoki H."/>
            <person name="Arikawa K."/>
            <person name="Arita K."/>
            <person name="Bito T."/>
            <person name="Chiden Y."/>
            <person name="Fujitsuka N."/>
            <person name="Fukunaka R."/>
            <person name="Hamada M."/>
            <person name="Harada C."/>
            <person name="Hayashi A."/>
            <person name="Hijishita S."/>
            <person name="Honda M."/>
            <person name="Hosokawa S."/>
            <person name="Ichikawa Y."/>
            <person name="Idonuma A."/>
            <person name="Iijima M."/>
            <person name="Ikeda M."/>
            <person name="Ikeno M."/>
            <person name="Ito K."/>
            <person name="Ito S."/>
            <person name="Ito T."/>
            <person name="Ito Y."/>
            <person name="Ito Y."/>
            <person name="Iwabuchi A."/>
            <person name="Kamiya K."/>
            <person name="Karasawa W."/>
            <person name="Kurita K."/>
            <person name="Katagiri S."/>
            <person name="Kikuta A."/>
            <person name="Kobayashi H."/>
            <person name="Kobayashi N."/>
            <person name="Machita K."/>
            <person name="Maehara T."/>
            <person name="Masukawa M."/>
            <person name="Mizubayashi T."/>
            <person name="Mukai Y."/>
            <person name="Nagasaki H."/>
            <person name="Nagata Y."/>
            <person name="Naito S."/>
            <person name="Nakashima M."/>
            <person name="Nakama Y."/>
            <person name="Nakamichi Y."/>
            <person name="Nakamura M."/>
            <person name="Meguro A."/>
            <person name="Negishi M."/>
            <person name="Ohta I."/>
            <person name="Ohta T."/>
            <person name="Okamoto M."/>
            <person name="Ono N."/>
            <person name="Saji S."/>
            <person name="Sakaguchi M."/>
            <person name="Sakai K."/>
            <person name="Shibata M."/>
            <person name="Shimokawa T."/>
            <person name="Song J."/>
            <person name="Takazaki Y."/>
            <person name="Terasawa K."/>
            <person name="Tsugane M."/>
            <person name="Tsuji K."/>
            <person name="Ueda S."/>
            <person name="Waki K."/>
            <person name="Yamagata H."/>
            <person name="Yamamoto M."/>
            <person name="Yamamoto S."/>
            <person name="Yamane H."/>
            <person name="Yoshiki S."/>
            <person name="Yoshihara R."/>
            <person name="Yukawa K."/>
            <person name="Zhong H."/>
            <person name="Yano M."/>
            <person name="Yuan Q."/>
            <person name="Ouyang S."/>
            <person name="Liu J."/>
            <person name="Jones K.M."/>
            <person name="Gansberger K."/>
            <person name="Moffat K."/>
            <person name="Hill J."/>
            <person name="Bera J."/>
            <person name="Fadrosh D."/>
            <person name="Jin S."/>
            <person name="Johri S."/>
            <person name="Kim M."/>
            <person name="Overton L."/>
            <person name="Reardon M."/>
            <person name="Tsitrin T."/>
            <person name="Vuong H."/>
            <person name="Weaver B."/>
            <person name="Ciecko A."/>
            <person name="Tallon L."/>
            <person name="Jackson J."/>
            <person name="Pai G."/>
            <person name="Aken S.V."/>
            <person name="Utterback T."/>
            <person name="Reidmuller S."/>
            <person name="Feldblyum T."/>
            <person name="Hsiao J."/>
            <person name="Zismann V."/>
            <person name="Iobst S."/>
            <person name="de Vazeille A.R."/>
            <person name="Buell C.R."/>
            <person name="Ying K."/>
            <person name="Li Y."/>
            <person name="Lu T."/>
            <person name="Huang Y."/>
            <person name="Zhao Q."/>
            <person name="Feng Q."/>
            <person name="Zhang L."/>
            <person name="Zhu J."/>
            <person name="Weng Q."/>
            <person name="Mu J."/>
            <person name="Lu Y."/>
            <person name="Fan D."/>
            <person name="Liu Y."/>
            <person name="Guan J."/>
            <person name="Zhang Y."/>
            <person name="Yu S."/>
            <person name="Liu X."/>
            <person name="Zhang Y."/>
            <person name="Hong G."/>
            <person name="Han B."/>
            <person name="Choisne N."/>
            <person name="Demange N."/>
            <person name="Orjeda G."/>
            <person name="Samain S."/>
            <person name="Cattolico L."/>
            <person name="Pelletier E."/>
            <person name="Couloux A."/>
            <person name="Segurens B."/>
            <person name="Wincker P."/>
            <person name="D'Hont A."/>
            <person name="Scarpelli C."/>
            <person name="Weissenbach J."/>
            <person name="Salanoubat M."/>
            <person name="Quetier F."/>
            <person name="Yu Y."/>
            <person name="Kim H.R."/>
            <person name="Rambo T."/>
            <person name="Currie J."/>
            <person name="Collura K."/>
            <person name="Luo M."/>
            <person name="Yang T."/>
            <person name="Ammiraju J.S.S."/>
            <person name="Engler F."/>
            <person name="Soderlund C."/>
            <person name="Wing R.A."/>
            <person name="Palmer L.E."/>
            <person name="de la Bastide M."/>
            <person name="Spiegel L."/>
            <person name="Nascimento L."/>
            <person name="Zutavern T."/>
            <person name="O'Shaughnessy A."/>
            <person name="Dike S."/>
            <person name="Dedhia N."/>
            <person name="Preston R."/>
            <person name="Balija V."/>
            <person name="McCombie W.R."/>
            <person name="Chow T."/>
            <person name="Chen H."/>
            <person name="Chung M."/>
            <person name="Chen C."/>
            <person name="Shaw J."/>
            <person name="Wu H."/>
            <person name="Hsiao K."/>
            <person name="Chao Y."/>
            <person name="Chu M."/>
            <person name="Cheng C."/>
            <person name="Hour A."/>
            <person name="Lee P."/>
            <person name="Lin S."/>
            <person name="Lin Y."/>
            <person name="Liou J."/>
            <person name="Liu S."/>
            <person name="Hsing Y."/>
            <person name="Raghuvanshi S."/>
            <person name="Mohanty A."/>
            <person name="Bharti A.K."/>
            <person name="Gaur A."/>
            <person name="Gupta V."/>
            <person name="Kumar D."/>
            <person name="Ravi V."/>
            <person name="Vij S."/>
            <person name="Kapur A."/>
            <person name="Khurana P."/>
            <person name="Khurana P."/>
            <person name="Khurana J.P."/>
            <person name="Tyagi A.K."/>
            <person name="Gaikwad K."/>
            <person name="Singh A."/>
            <person name="Dalal V."/>
            <person name="Srivastava S."/>
            <person name="Dixit A."/>
            <person name="Pal A.K."/>
            <person name="Ghazi I.A."/>
            <person name="Yadav M."/>
            <person name="Pandit A."/>
            <person name="Bhargava A."/>
            <person name="Sureshbabu K."/>
            <person name="Batra K."/>
            <person name="Sharma T.R."/>
            <person name="Mohapatra T."/>
            <person name="Singh N.K."/>
            <person name="Messing J."/>
            <person name="Nelson A.B."/>
            <person name="Fuks G."/>
            <person name="Kavchok S."/>
            <person name="Keizer G."/>
            <person name="Linton E."/>
            <person name="Llaca V."/>
            <person name="Song R."/>
            <person name="Tanyolac B."/>
            <person name="Young S."/>
            <person name="Ho-Il K."/>
            <person name="Hahn J.H."/>
            <person name="Sangsakoo G."/>
            <person name="Vanavichit A."/>
            <person name="de Mattos Luiz.A.T."/>
            <person name="Zimmer P.D."/>
            <person name="Malone G."/>
            <person name="Dellagostin O."/>
            <person name="de Oliveira A.C."/>
            <person name="Bevan M."/>
            <person name="Bancroft I."/>
            <person name="Minx P."/>
            <person name="Cordum H."/>
            <person name="Wilson R."/>
            <person name="Cheng Z."/>
            <person name="Jin W."/>
            <person name="Jiang J."/>
            <person name="Leong S.A."/>
            <person name="Iwama H."/>
            <person name="Gojobori T."/>
            <person name="Itoh T."/>
            <person name="Niimura Y."/>
            <person name="Fujii Y."/>
            <person name="Habara T."/>
            <person name="Sakai H."/>
            <person name="Sato Y."/>
            <person name="Wilson G."/>
            <person name="Kumar K."/>
            <person name="McCouch S."/>
            <person name="Juretic N."/>
            <person name="Hoen D."/>
            <person name="Wright S."/>
            <person name="Bruskiewich R."/>
            <person name="Bureau T."/>
            <person name="Miyao A."/>
            <person name="Hirochika H."/>
            <person name="Nishikawa T."/>
            <person name="Kadowaki K."/>
            <person name="Sugiura M."/>
            <person name="Burr B."/>
            <person name="Sasaki T."/>
        </authorList>
    </citation>
    <scope>NUCLEOTIDE SEQUENCE [LARGE SCALE GENOMIC DNA]</scope>
    <source>
        <strain evidence="8">cv. Nipponbare</strain>
    </source>
</reference>
<dbReference type="PANTHER" id="PTHR43572">
    <property type="entry name" value="CHAPERONE PROTEIN CLPD, CHLOROPLASTIC"/>
    <property type="match status" value="1"/>
</dbReference>
<dbReference type="Gene3D" id="3.40.50.300">
    <property type="entry name" value="P-loop containing nucleotide triphosphate hydrolases"/>
    <property type="match status" value="1"/>
</dbReference>
<dbReference type="OrthoDB" id="750498at2759"/>
<proteinExistence type="inferred from homology"/>
<sequence length="917" mass="96167">MRAGGCTVQQALTAEAAAVVKQAVSLARRRGNAQVTPLHVASAMLQAAGAAPAPGLLRAACLRSHSHPLQCKALELCFNVALNRLPASAGASPLLGHGHGVGVYYPPSLSNALVAAFKRAQAHQRRGSVETQQQPVLAVKIELEQLVISILDDPSVSRVMREAGFSSTQVKANVEQAVSSSMEAATTKPQNPNPSSSSPPPAAHQEAKPSRCIDQVVVREEDVAAILDCLATRSKKRVMVVAECAAAAEAAARAAVDRIRRGEARQHAQAQVVTLAVSRFRGAPREEAERRLAELRCAVRGGGGRAVVLVVEDLAWAAEFWAGRRPPPSSCGAGAGGYYYCAVEHAVAEVRALACGGGGGGGGVWLVGHGTYQTNIRCRTGHPSLETLWGLHTLAVPAGSLALSLTCADADAAADDDDSGAMAAAAVNHQSAKGANGSTSPSPCLSLLDAAAAGGACSSGQLAVMAAAVSGAYCGGDCAAATKALLPQSVVFMPPSATTTTTTIPPWLHHCRDQEPAAHMKKWMSAHGGSPSRRTALNISSTAVSPCSSVSSYEQYTRLHQPYQPWLVADDDDEAEETKHPYIAGDGGAGRLVPAAAKVVIKSDDSSASNGSVEVEWRRPRFKEVSAENLKVLCGALEKEVPWQKVIVPEIASTVLRCRSGMAAPAMARRSSSCSSSKEHTWMLFLGGDADGKLRVARELASLVFGSSKSFVSIGGAANASPPPSSSSSSPARSSGSTEQPHRSKRPWAETTTTTTSGRDQDHLEALYDAVRDNPRRVILMERVDRADARCHDGIRDAIERGVVRSRGGGGEEAFLGDAIVVLSCESLNPSSTTPAKKAKTEYSVEKLDQDGDDHHGKEAVAAAASPSCFDLNMSMDDDDEAAEERCTGEEEEAGHHHHQLLLKAVDRVLFFRSIGE</sequence>
<dbReference type="EMBL" id="AP005609">
    <property type="protein sequence ID" value="BAD28827.1"/>
    <property type="molecule type" value="Genomic_DNA"/>
</dbReference>
<dbReference type="InterPro" id="IPR058680">
    <property type="entry name" value="NBD_SMAX1-like"/>
</dbReference>
<reference evidence="8" key="4">
    <citation type="journal article" date="2008" name="Nucleic Acids Res.">
        <title>The rice annotation project database (RAP-DB): 2008 update.</title>
        <authorList>
            <consortium name="The rice annotation project (RAP)"/>
        </authorList>
    </citation>
    <scope>GENOME REANNOTATION</scope>
    <source>
        <strain evidence="8">cv. Nipponbare</strain>
    </source>
</reference>
<dbReference type="AlphaFoldDB" id="Q6ER93"/>
<feature type="region of interest" description="Disordered" evidence="4">
    <location>
        <begin position="716"/>
        <end position="762"/>
    </location>
</feature>
<keyword evidence="2 3" id="KW-0677">Repeat</keyword>
<feature type="compositionally biased region" description="Polar residues" evidence="4">
    <location>
        <begin position="176"/>
        <end position="190"/>
    </location>
</feature>
<evidence type="ECO:0000313" key="7">
    <source>
        <dbReference type="EMBL" id="BAD28827.1"/>
    </source>
</evidence>
<feature type="region of interest" description="Disordered" evidence="4">
    <location>
        <begin position="176"/>
        <end position="210"/>
    </location>
</feature>
<evidence type="ECO:0000256" key="1">
    <source>
        <dbReference type="ARBA" id="ARBA00008675"/>
    </source>
</evidence>
<keyword evidence="7" id="KW-0346">Stress response</keyword>
<dbReference type="EMBL" id="AP004753">
    <property type="protein sequence ID" value="BAD27916.1"/>
    <property type="molecule type" value="Genomic_DNA"/>
</dbReference>
<dbReference type="PROSITE" id="PS51903">
    <property type="entry name" value="CLP_R"/>
    <property type="match status" value="1"/>
</dbReference>
<evidence type="ECO:0000259" key="5">
    <source>
        <dbReference type="PROSITE" id="PS51903"/>
    </source>
</evidence>
<reference evidence="6" key="1">
    <citation type="submission" date="2002-02" db="EMBL/GenBank/DDBJ databases">
        <title>Oryza sativa nipponbare(GA3) genomic DNA, chromosome 2, PAC clone:P0508B05.</title>
        <authorList>
            <person name="Sasaki T."/>
            <person name="Matsumoto T."/>
            <person name="Yamamoto K."/>
        </authorList>
    </citation>
    <scope>NUCLEOTIDE SEQUENCE</scope>
</reference>
<dbReference type="InterPro" id="IPR051650">
    <property type="entry name" value="SL_signaling_regulator"/>
</dbReference>
<comment type="similarity">
    <text evidence="1">Belongs to the ClpA/ClpB family.</text>
</comment>
<dbReference type="Pfam" id="PF23569">
    <property type="entry name" value="NBD_SMAX1"/>
    <property type="match status" value="1"/>
</dbReference>
<accession>Q6ER93</accession>
<feature type="domain" description="Clp R" evidence="5">
    <location>
        <begin position="8"/>
        <end position="181"/>
    </location>
</feature>
<organism evidence="7 8">
    <name type="scientific">Oryza sativa subsp. japonica</name>
    <name type="common">Rice</name>
    <dbReference type="NCBI Taxonomy" id="39947"/>
    <lineage>
        <taxon>Eukaryota</taxon>
        <taxon>Viridiplantae</taxon>
        <taxon>Streptophyta</taxon>
        <taxon>Embryophyta</taxon>
        <taxon>Tracheophyta</taxon>
        <taxon>Spermatophyta</taxon>
        <taxon>Magnoliopsida</taxon>
        <taxon>Liliopsida</taxon>
        <taxon>Poales</taxon>
        <taxon>Poaceae</taxon>
        <taxon>BOP clade</taxon>
        <taxon>Oryzoideae</taxon>
        <taxon>Oryzeae</taxon>
        <taxon>Oryzinae</taxon>
        <taxon>Oryza</taxon>
        <taxon>Oryza sativa</taxon>
    </lineage>
</organism>
<evidence type="ECO:0000256" key="4">
    <source>
        <dbReference type="SAM" id="MobiDB-lite"/>
    </source>
</evidence>
<evidence type="ECO:0000313" key="6">
    <source>
        <dbReference type="EMBL" id="BAD27916.1"/>
    </source>
</evidence>
<dbReference type="Proteomes" id="UP000000763">
    <property type="component" value="Chromosome 2"/>
</dbReference>
<reference evidence="7" key="2">
    <citation type="submission" date="2002-08" db="EMBL/GenBank/DDBJ databases">
        <title>Oryza sativa nipponbare(GA3) genomic DNA, chromosome 2, BAC clone:OSJNBa0014M17.</title>
        <authorList>
            <person name="Sasaki T."/>
            <person name="Matsumoto T."/>
            <person name="Katayose Y."/>
        </authorList>
    </citation>
    <scope>NUCLEOTIDE SEQUENCE</scope>
</reference>
<evidence type="ECO:0000256" key="2">
    <source>
        <dbReference type="ARBA" id="ARBA00022737"/>
    </source>
</evidence>
<dbReference type="PANTHER" id="PTHR43572:SF5">
    <property type="entry name" value="OS02G0537800 PROTEIN"/>
    <property type="match status" value="1"/>
</dbReference>
<feature type="compositionally biased region" description="Low complexity" evidence="4">
    <location>
        <begin position="716"/>
        <end position="737"/>
    </location>
</feature>
<dbReference type="InterPro" id="IPR036628">
    <property type="entry name" value="Clp_N_dom_sf"/>
</dbReference>
<name>Q6ER93_ORYSJ</name>
<dbReference type="InterPro" id="IPR004176">
    <property type="entry name" value="Clp_R_N"/>
</dbReference>
<dbReference type="KEGG" id="osa:9269716"/>
<protein>
    <submittedName>
        <fullName evidence="7">Heat shock protein-related-like</fullName>
    </submittedName>
</protein>
<dbReference type="InterPro" id="IPR027417">
    <property type="entry name" value="P-loop_NTPase"/>
</dbReference>